<dbReference type="PANTHER" id="PTHR30282">
    <property type="entry name" value="P-AMINOBENZOYL GLUTAMATE TRANSPORTER"/>
    <property type="match status" value="1"/>
</dbReference>
<accession>A0ABT1NDX8</accession>
<keyword evidence="1" id="KW-1133">Transmembrane helix</keyword>
<reference evidence="2 3" key="1">
    <citation type="submission" date="2021-10" db="EMBL/GenBank/DDBJ databases">
        <title>Lutispora strain m25 sp. nov., a thermophilic, non-spore-forming bacterium isolated from a lab-scale methanogenic bioreactor digesting anaerobic sludge.</title>
        <authorList>
            <person name="El Houari A."/>
            <person name="Mcdonald J."/>
        </authorList>
    </citation>
    <scope>NUCLEOTIDE SEQUENCE [LARGE SCALE GENOMIC DNA]</scope>
    <source>
        <strain evidence="3">m25</strain>
    </source>
</reference>
<feature type="transmembrane region" description="Helical" evidence="1">
    <location>
        <begin position="38"/>
        <end position="55"/>
    </location>
</feature>
<feature type="transmembrane region" description="Helical" evidence="1">
    <location>
        <begin position="178"/>
        <end position="197"/>
    </location>
</feature>
<feature type="transmembrane region" description="Helical" evidence="1">
    <location>
        <begin position="490"/>
        <end position="519"/>
    </location>
</feature>
<dbReference type="InterPro" id="IPR004697">
    <property type="entry name" value="AbgT"/>
</dbReference>
<dbReference type="RefSeq" id="WP_255226983.1">
    <property type="nucleotide sequence ID" value="NZ_JAJEKE010000005.1"/>
</dbReference>
<feature type="transmembrane region" description="Helical" evidence="1">
    <location>
        <begin position="400"/>
        <end position="422"/>
    </location>
</feature>
<comment type="caution">
    <text evidence="2">The sequence shown here is derived from an EMBL/GenBank/DDBJ whole genome shotgun (WGS) entry which is preliminary data.</text>
</comment>
<proteinExistence type="predicted"/>
<dbReference type="EMBL" id="JAJEKE010000005">
    <property type="protein sequence ID" value="MCQ1529465.1"/>
    <property type="molecule type" value="Genomic_DNA"/>
</dbReference>
<sequence>MEENKLNCTNNNPKEKKSRIEKITHAIEKVGNKLPHPFWLFTILIFVVLILSKIFSSMGVSVMATALGSDGALVQQEVAVQNLMTAETFNKYMGSLTTTYVNFAPLGQLILMVMSVGFAEKVGFFSALMRKMVVGAPISTLVFILALVGVNSSIGFGAGVVFSMMIGAAMFKAIGMHPWIGIIIGYASANGGFTANFSVTSVDTMLSAITTQVVQTNGINAPSHPLINYYFIFASTIVITLATVFVAKKFLIPYLSDDSTQLKTDRSELDKHKITSEEVRGLKFAGVVTLIFFAILLIMTLPKGGILRNAEGGFIPNSPLLQQIVTILFFLFFAIGIAYGKGTGAIKKLSDIPDIMQGSLDAAITFMVVALPASVFVQLFSDSKMATVMAVNGAEMLKSMNISGMPLFFLVTLFTLFMNMFITSNSGKWVMFAPFLVPMLAMLNISPAMAQILYRIGDSSGNIISPVELNVPIALGLLESYKVRKTDKAGIGSLISLCLPFTVAFLIAFYILVAIFYYFDLPLGPGANIFINYI</sequence>
<feature type="transmembrane region" description="Helical" evidence="1">
    <location>
        <begin position="100"/>
        <end position="119"/>
    </location>
</feature>
<feature type="transmembrane region" description="Helical" evidence="1">
    <location>
        <begin position="429"/>
        <end position="454"/>
    </location>
</feature>
<feature type="transmembrane region" description="Helical" evidence="1">
    <location>
        <begin position="281"/>
        <end position="300"/>
    </location>
</feature>
<feature type="transmembrane region" description="Helical" evidence="1">
    <location>
        <begin position="360"/>
        <end position="380"/>
    </location>
</feature>
<keyword evidence="1" id="KW-0472">Membrane</keyword>
<gene>
    <name evidence="2" type="ORF">LJD61_07840</name>
</gene>
<evidence type="ECO:0000256" key="1">
    <source>
        <dbReference type="SAM" id="Phobius"/>
    </source>
</evidence>
<keyword evidence="3" id="KW-1185">Reference proteome</keyword>
<keyword evidence="1" id="KW-0812">Transmembrane</keyword>
<dbReference type="PANTHER" id="PTHR30282:SF0">
    <property type="entry name" value="P-AMINOBENZOYL-GLUTAMATE TRANSPORT PROTEIN"/>
    <property type="match status" value="1"/>
</dbReference>
<protein>
    <submittedName>
        <fullName evidence="2">AbgT family transporter</fullName>
    </submittedName>
</protein>
<evidence type="ECO:0000313" key="2">
    <source>
        <dbReference type="EMBL" id="MCQ1529465.1"/>
    </source>
</evidence>
<dbReference type="Pfam" id="PF03806">
    <property type="entry name" value="ABG_transport"/>
    <property type="match status" value="1"/>
</dbReference>
<feature type="transmembrane region" description="Helical" evidence="1">
    <location>
        <begin position="320"/>
        <end position="339"/>
    </location>
</feature>
<organism evidence="2 3">
    <name type="scientific">Lutispora saccharofermentans</name>
    <dbReference type="NCBI Taxonomy" id="3024236"/>
    <lineage>
        <taxon>Bacteria</taxon>
        <taxon>Bacillati</taxon>
        <taxon>Bacillota</taxon>
        <taxon>Clostridia</taxon>
        <taxon>Lutisporales</taxon>
        <taxon>Lutisporaceae</taxon>
        <taxon>Lutispora</taxon>
    </lineage>
</organism>
<name>A0ABT1NDX8_9FIRM</name>
<evidence type="ECO:0000313" key="3">
    <source>
        <dbReference type="Proteomes" id="UP001651880"/>
    </source>
</evidence>
<feature type="transmembrane region" description="Helical" evidence="1">
    <location>
        <begin position="227"/>
        <end position="247"/>
    </location>
</feature>
<dbReference type="Proteomes" id="UP001651880">
    <property type="component" value="Unassembled WGS sequence"/>
</dbReference>